<dbReference type="AlphaFoldDB" id="A0AAN7Y9J2"/>
<feature type="region of interest" description="Disordered" evidence="1">
    <location>
        <begin position="45"/>
        <end position="82"/>
    </location>
</feature>
<gene>
    <name evidence="2" type="ORF">PBY51_018958</name>
</gene>
<evidence type="ECO:0000256" key="1">
    <source>
        <dbReference type="SAM" id="MobiDB-lite"/>
    </source>
</evidence>
<proteinExistence type="predicted"/>
<comment type="caution">
    <text evidence="2">The sequence shown here is derived from an EMBL/GenBank/DDBJ whole genome shotgun (WGS) entry which is preliminary data.</text>
</comment>
<feature type="compositionally biased region" description="Basic and acidic residues" evidence="1">
    <location>
        <begin position="73"/>
        <end position="82"/>
    </location>
</feature>
<dbReference type="Proteomes" id="UP001346869">
    <property type="component" value="Unassembled WGS sequence"/>
</dbReference>
<name>A0AAN7Y9J2_ELEMC</name>
<reference evidence="2 3" key="2">
    <citation type="journal article" date="2023" name="Mol. Biol. Evol.">
        <title>Genomics of Secondarily Temperate Adaptation in the Only Non-Antarctic Icefish.</title>
        <authorList>
            <person name="Rivera-Colon A.G."/>
            <person name="Rayamajhi N."/>
            <person name="Minhas B.F."/>
            <person name="Madrigal G."/>
            <person name="Bilyk K.T."/>
            <person name="Yoon V."/>
            <person name="Hune M."/>
            <person name="Gregory S."/>
            <person name="Cheng C.H.C."/>
            <person name="Catchen J.M."/>
        </authorList>
    </citation>
    <scope>NUCLEOTIDE SEQUENCE [LARGE SCALE GENOMIC DNA]</scope>
    <source>
        <strain evidence="2">JMC-PN-2008</strain>
    </source>
</reference>
<organism evidence="2 3">
    <name type="scientific">Eleginops maclovinus</name>
    <name type="common">Patagonian blennie</name>
    <name type="synonym">Eleginus maclovinus</name>
    <dbReference type="NCBI Taxonomy" id="56733"/>
    <lineage>
        <taxon>Eukaryota</taxon>
        <taxon>Metazoa</taxon>
        <taxon>Chordata</taxon>
        <taxon>Craniata</taxon>
        <taxon>Vertebrata</taxon>
        <taxon>Euteleostomi</taxon>
        <taxon>Actinopterygii</taxon>
        <taxon>Neopterygii</taxon>
        <taxon>Teleostei</taxon>
        <taxon>Neoteleostei</taxon>
        <taxon>Acanthomorphata</taxon>
        <taxon>Eupercaria</taxon>
        <taxon>Perciformes</taxon>
        <taxon>Notothenioidei</taxon>
        <taxon>Eleginopidae</taxon>
        <taxon>Eleginops</taxon>
    </lineage>
</organism>
<sequence>MDASQWREEPCSVPIVLHCRKLIKTLPSKFTPALACPTLTIHPSLNLPPPSLSKGSSPSQHDRQAQLTVPVSGERKQSREVK</sequence>
<dbReference type="EMBL" id="JAUZQC010000003">
    <property type="protein sequence ID" value="KAK5873966.1"/>
    <property type="molecule type" value="Genomic_DNA"/>
</dbReference>
<evidence type="ECO:0000313" key="3">
    <source>
        <dbReference type="Proteomes" id="UP001346869"/>
    </source>
</evidence>
<keyword evidence="3" id="KW-1185">Reference proteome</keyword>
<reference evidence="2 3" key="1">
    <citation type="journal article" date="2023" name="Genes (Basel)">
        <title>Chromosome-Level Genome Assembly and Circadian Gene Repertoire of the Patagonia Blennie Eleginops maclovinus-The Closest Ancestral Proxy of Antarctic Cryonotothenioids.</title>
        <authorList>
            <person name="Cheng C.C."/>
            <person name="Rivera-Colon A.G."/>
            <person name="Minhas B.F."/>
            <person name="Wilson L."/>
            <person name="Rayamajhi N."/>
            <person name="Vargas-Chacoff L."/>
            <person name="Catchen J.M."/>
        </authorList>
    </citation>
    <scope>NUCLEOTIDE SEQUENCE [LARGE SCALE GENOMIC DNA]</scope>
    <source>
        <strain evidence="2">JMC-PN-2008</strain>
    </source>
</reference>
<protein>
    <submittedName>
        <fullName evidence="2">Uncharacterized protein</fullName>
    </submittedName>
</protein>
<accession>A0AAN7Y9J2</accession>
<evidence type="ECO:0000313" key="2">
    <source>
        <dbReference type="EMBL" id="KAK5873966.1"/>
    </source>
</evidence>